<dbReference type="UniPathway" id="UPA00275">
    <property type="reaction ID" value="UER00400"/>
</dbReference>
<dbReference type="GO" id="GO:0005829">
    <property type="term" value="C:cytosol"/>
    <property type="evidence" value="ECO:0007669"/>
    <property type="project" value="TreeGrafter"/>
</dbReference>
<feature type="binding site" evidence="9">
    <location>
        <begin position="47"/>
        <end position="51"/>
    </location>
    <ligand>
        <name>GTP</name>
        <dbReference type="ChEBI" id="CHEBI:37565"/>
    </ligand>
</feature>
<keyword evidence="4 9" id="KW-0547">Nucleotide-binding</keyword>
<dbReference type="CDD" id="cd00641">
    <property type="entry name" value="GTP_cyclohydro2"/>
    <property type="match status" value="1"/>
</dbReference>
<feature type="active site" description="Proton acceptor" evidence="9">
    <location>
        <position position="124"/>
    </location>
</feature>
<feature type="binding site" evidence="9">
    <location>
        <position position="112"/>
    </location>
    <ligand>
        <name>GTP</name>
        <dbReference type="ChEBI" id="CHEBI:37565"/>
    </ligand>
</feature>
<evidence type="ECO:0000256" key="7">
    <source>
        <dbReference type="ARBA" id="ARBA00023134"/>
    </source>
</evidence>
<feature type="binding site" evidence="9">
    <location>
        <position position="52"/>
    </location>
    <ligand>
        <name>Zn(2+)</name>
        <dbReference type="ChEBI" id="CHEBI:29105"/>
        <note>catalytic</note>
    </ligand>
</feature>
<evidence type="ECO:0000256" key="8">
    <source>
        <dbReference type="ARBA" id="ARBA00049295"/>
    </source>
</evidence>
<dbReference type="HAMAP" id="MF_00179">
    <property type="entry name" value="RibA"/>
    <property type="match status" value="1"/>
</dbReference>
<dbReference type="AlphaFoldDB" id="A0A5E4LQE7"/>
<comment type="pathway">
    <text evidence="1 9">Cofactor biosynthesis; riboflavin biosynthesis; 5-amino-6-(D-ribitylamino)uracil from GTP: step 1/4.</text>
</comment>
<keyword evidence="7 9" id="KW-0342">GTP-binding</keyword>
<dbReference type="EMBL" id="CABMJJ010000009">
    <property type="protein sequence ID" value="VVC04315.1"/>
    <property type="molecule type" value="Genomic_DNA"/>
</dbReference>
<evidence type="ECO:0000256" key="2">
    <source>
        <dbReference type="ARBA" id="ARBA00022619"/>
    </source>
</evidence>
<feature type="binding site" evidence="9">
    <location>
        <position position="65"/>
    </location>
    <ligand>
        <name>Zn(2+)</name>
        <dbReference type="ChEBI" id="CHEBI:29105"/>
        <note>catalytic</note>
    </ligand>
</feature>
<dbReference type="Proteomes" id="UP000789941">
    <property type="component" value="Unassembled WGS sequence"/>
</dbReference>
<evidence type="ECO:0000256" key="6">
    <source>
        <dbReference type="ARBA" id="ARBA00022833"/>
    </source>
</evidence>
<gene>
    <name evidence="11" type="primary">ribBA</name>
    <name evidence="9" type="synonym">ribA</name>
    <name evidence="11" type="ORF">LFW2832_00876</name>
</gene>
<keyword evidence="2 9" id="KW-0686">Riboflavin biosynthesis</keyword>
<evidence type="ECO:0000313" key="11">
    <source>
        <dbReference type="EMBL" id="VVC04315.1"/>
    </source>
</evidence>
<evidence type="ECO:0000313" key="12">
    <source>
        <dbReference type="Proteomes" id="UP000789941"/>
    </source>
</evidence>
<dbReference type="SUPFAM" id="SSF142695">
    <property type="entry name" value="RibA-like"/>
    <property type="match status" value="1"/>
</dbReference>
<organism evidence="11 12">
    <name type="scientific">Candidatus Bilamarchaeum dharawalense</name>
    <dbReference type="NCBI Taxonomy" id="2885759"/>
    <lineage>
        <taxon>Archaea</taxon>
        <taxon>Candidatus Micrarchaeota</taxon>
        <taxon>Candidatus Micrarchaeia</taxon>
        <taxon>Candidatus Anstonellales</taxon>
        <taxon>Candidatus Bilamarchaeaceae</taxon>
        <taxon>Candidatus Bilamarchaeum</taxon>
    </lineage>
</organism>
<dbReference type="GO" id="GO:0009231">
    <property type="term" value="P:riboflavin biosynthetic process"/>
    <property type="evidence" value="ECO:0007669"/>
    <property type="project" value="UniProtKB-UniRule"/>
</dbReference>
<keyword evidence="5 9" id="KW-0378">Hydrolase</keyword>
<dbReference type="PANTHER" id="PTHR21327:SF18">
    <property type="entry name" value="3,4-DIHYDROXY-2-BUTANONE 4-PHOSPHATE SYNTHASE"/>
    <property type="match status" value="1"/>
</dbReference>
<evidence type="ECO:0000256" key="3">
    <source>
        <dbReference type="ARBA" id="ARBA00022723"/>
    </source>
</evidence>
<feature type="binding site" evidence="9">
    <location>
        <position position="152"/>
    </location>
    <ligand>
        <name>GTP</name>
        <dbReference type="ChEBI" id="CHEBI:37565"/>
    </ligand>
</feature>
<keyword evidence="3 9" id="KW-0479">Metal-binding</keyword>
<dbReference type="InterPro" id="IPR000926">
    <property type="entry name" value="RibA"/>
</dbReference>
<evidence type="ECO:0000256" key="5">
    <source>
        <dbReference type="ARBA" id="ARBA00022801"/>
    </source>
</evidence>
<comment type="function">
    <text evidence="9">Catalyzes the conversion of GTP to 2,5-diamino-6-ribosylamino-4(3H)-pyrimidinone 5'-phosphate (DARP), formate and pyrophosphate.</text>
</comment>
<protein>
    <recommendedName>
        <fullName evidence="9">GTP cyclohydrolase-2</fullName>
        <ecNumber evidence="9">3.5.4.25</ecNumber>
    </recommendedName>
    <alternativeName>
        <fullName evidence="9">GTP cyclohydrolase II</fullName>
    </alternativeName>
</protein>
<comment type="similarity">
    <text evidence="9">Belongs to the GTP cyclohydrolase II family.</text>
</comment>
<dbReference type="Gene3D" id="3.40.50.10990">
    <property type="entry name" value="GTP cyclohydrolase II"/>
    <property type="match status" value="1"/>
</dbReference>
<dbReference type="NCBIfam" id="NF001591">
    <property type="entry name" value="PRK00393.1"/>
    <property type="match status" value="1"/>
</dbReference>
<dbReference type="NCBIfam" id="TIGR00505">
    <property type="entry name" value="ribA"/>
    <property type="match status" value="1"/>
</dbReference>
<comment type="caution">
    <text evidence="11">The sequence shown here is derived from an EMBL/GenBank/DDBJ whole genome shotgun (WGS) entry which is preliminary data.</text>
</comment>
<dbReference type="GO" id="GO:0003935">
    <property type="term" value="F:GTP cyclohydrolase II activity"/>
    <property type="evidence" value="ECO:0007669"/>
    <property type="project" value="UniProtKB-UniRule"/>
</dbReference>
<accession>A0A5E4LQE7</accession>
<feature type="binding site" evidence="9">
    <location>
        <begin position="90"/>
        <end position="92"/>
    </location>
    <ligand>
        <name>GTP</name>
        <dbReference type="ChEBI" id="CHEBI:37565"/>
    </ligand>
</feature>
<feature type="active site" description="Nucleophile" evidence="9">
    <location>
        <position position="126"/>
    </location>
</feature>
<dbReference type="PANTHER" id="PTHR21327">
    <property type="entry name" value="GTP CYCLOHYDROLASE II-RELATED"/>
    <property type="match status" value="1"/>
</dbReference>
<feature type="binding site" evidence="9">
    <location>
        <position position="63"/>
    </location>
    <ligand>
        <name>Zn(2+)</name>
        <dbReference type="ChEBI" id="CHEBI:29105"/>
        <note>catalytic</note>
    </ligand>
</feature>
<evidence type="ECO:0000259" key="10">
    <source>
        <dbReference type="Pfam" id="PF00925"/>
    </source>
</evidence>
<feature type="binding site" evidence="9">
    <location>
        <position position="147"/>
    </location>
    <ligand>
        <name>GTP</name>
        <dbReference type="ChEBI" id="CHEBI:37565"/>
    </ligand>
</feature>
<sequence length="192" mass="21766">MITKAAEAALPTQYGKFRVHAFVDGKGKEHLALVRCEHRPHGAVPVRVHSKCLTGDTLTSLRCDCRAQLKASMKYIEKHKCGILIYLDQEGRGIGLANKIKAYALQEQGMDTIEANVHLGFKEDMRDFSIAADILKYFGVKEIALITNNPEKIKQMKKYGIAVVKRIPIIIKANKYNKKYLDTKREKMKHLL</sequence>
<dbReference type="GO" id="GO:0008270">
    <property type="term" value="F:zinc ion binding"/>
    <property type="evidence" value="ECO:0007669"/>
    <property type="project" value="UniProtKB-UniRule"/>
</dbReference>
<comment type="cofactor">
    <cofactor evidence="9">
        <name>Zn(2+)</name>
        <dbReference type="ChEBI" id="CHEBI:29105"/>
    </cofactor>
    <text evidence="9">Binds 1 zinc ion per subunit.</text>
</comment>
<feature type="binding site" evidence="9">
    <location>
        <position position="68"/>
    </location>
    <ligand>
        <name>GTP</name>
        <dbReference type="ChEBI" id="CHEBI:37565"/>
    </ligand>
</feature>
<evidence type="ECO:0000256" key="9">
    <source>
        <dbReference type="HAMAP-Rule" id="MF_00179"/>
    </source>
</evidence>
<evidence type="ECO:0000256" key="1">
    <source>
        <dbReference type="ARBA" id="ARBA00004853"/>
    </source>
</evidence>
<name>A0A5E4LQE7_9ARCH</name>
<dbReference type="Pfam" id="PF00925">
    <property type="entry name" value="GTP_cyclohydro2"/>
    <property type="match status" value="1"/>
</dbReference>
<dbReference type="InterPro" id="IPR032677">
    <property type="entry name" value="GTP_cyclohydro_II"/>
</dbReference>
<feature type="domain" description="GTP cyclohydrolase II" evidence="10">
    <location>
        <begin position="5"/>
        <end position="168"/>
    </location>
</feature>
<dbReference type="InterPro" id="IPR036144">
    <property type="entry name" value="RibA-like_sf"/>
</dbReference>
<comment type="catalytic activity">
    <reaction evidence="8 9">
        <text>GTP + 4 H2O = 2,5-diamino-6-hydroxy-4-(5-phosphoribosylamino)-pyrimidine + formate + 2 phosphate + 3 H(+)</text>
        <dbReference type="Rhea" id="RHEA:23704"/>
        <dbReference type="ChEBI" id="CHEBI:15377"/>
        <dbReference type="ChEBI" id="CHEBI:15378"/>
        <dbReference type="ChEBI" id="CHEBI:15740"/>
        <dbReference type="ChEBI" id="CHEBI:37565"/>
        <dbReference type="ChEBI" id="CHEBI:43474"/>
        <dbReference type="ChEBI" id="CHEBI:58614"/>
        <dbReference type="EC" id="3.5.4.25"/>
    </reaction>
</comment>
<reference evidence="11 12" key="1">
    <citation type="submission" date="2019-08" db="EMBL/GenBank/DDBJ databases">
        <authorList>
            <person name="Vazquez-Campos X."/>
        </authorList>
    </citation>
    <scope>NUCLEOTIDE SEQUENCE [LARGE SCALE GENOMIC DNA]</scope>
    <source>
        <strain evidence="11">LFW-283_2</strain>
    </source>
</reference>
<dbReference type="FunFam" id="3.40.50.10990:FF:000002">
    <property type="entry name" value="GTP cyclohydrolase-2"/>
    <property type="match status" value="1"/>
</dbReference>
<dbReference type="EC" id="3.5.4.25" evidence="9"/>
<keyword evidence="6 9" id="KW-0862">Zinc</keyword>
<proteinExistence type="inferred from homology"/>
<dbReference type="GO" id="GO:0005525">
    <property type="term" value="F:GTP binding"/>
    <property type="evidence" value="ECO:0007669"/>
    <property type="project" value="UniProtKB-KW"/>
</dbReference>
<evidence type="ECO:0000256" key="4">
    <source>
        <dbReference type="ARBA" id="ARBA00022741"/>
    </source>
</evidence>